<protein>
    <submittedName>
        <fullName evidence="1">Uncharacterized protein</fullName>
    </submittedName>
</protein>
<dbReference type="AlphaFoldDB" id="D7BDA7"/>
<gene>
    <name evidence="1" type="ordered locus">Mesil_1120</name>
</gene>
<dbReference type="HOGENOM" id="CLU_2426039_0_0_0"/>
<proteinExistence type="predicted"/>
<evidence type="ECO:0000313" key="1">
    <source>
        <dbReference type="EMBL" id="ADH63025.1"/>
    </source>
</evidence>
<dbReference type="KEGG" id="msv:Mesil_1120"/>
<reference evidence="1 2" key="1">
    <citation type="journal article" date="2010" name="Stand. Genomic Sci.">
        <title>Complete genome sequence of Meiothermus silvanus type strain (VI-R2).</title>
        <authorList>
            <person name="Sikorski J."/>
            <person name="Tindall B.J."/>
            <person name="Lowry S."/>
            <person name="Lucas S."/>
            <person name="Nolan M."/>
            <person name="Copeland A."/>
            <person name="Glavina Del Rio T."/>
            <person name="Tice H."/>
            <person name="Cheng J.F."/>
            <person name="Han C."/>
            <person name="Pitluck S."/>
            <person name="Liolios K."/>
            <person name="Ivanova N."/>
            <person name="Mavromatis K."/>
            <person name="Mikhailova N."/>
            <person name="Pati A."/>
            <person name="Goodwin L."/>
            <person name="Chen A."/>
            <person name="Palaniappan K."/>
            <person name="Land M."/>
            <person name="Hauser L."/>
            <person name="Chang Y.J."/>
            <person name="Jeffries C.D."/>
            <person name="Rohde M."/>
            <person name="Goker M."/>
            <person name="Woyke T."/>
            <person name="Bristow J."/>
            <person name="Eisen J.A."/>
            <person name="Markowitz V."/>
            <person name="Hugenholtz P."/>
            <person name="Kyrpides N.C."/>
            <person name="Klenk H.P."/>
            <person name="Lapidus A."/>
        </authorList>
    </citation>
    <scope>NUCLEOTIDE SEQUENCE [LARGE SCALE GENOMIC DNA]</scope>
    <source>
        <strain evidence="2">ATCC 700542 / DSM 9946 / VI-R2</strain>
    </source>
</reference>
<accession>D7BDA7</accession>
<organism evidence="1 2">
    <name type="scientific">Allomeiothermus silvanus (strain ATCC 700542 / DSM 9946 / NBRC 106475 / NCIMB 13440 / VI-R2)</name>
    <name type="common">Thermus silvanus</name>
    <dbReference type="NCBI Taxonomy" id="526227"/>
    <lineage>
        <taxon>Bacteria</taxon>
        <taxon>Thermotogati</taxon>
        <taxon>Deinococcota</taxon>
        <taxon>Deinococci</taxon>
        <taxon>Thermales</taxon>
        <taxon>Thermaceae</taxon>
        <taxon>Allomeiothermus</taxon>
    </lineage>
</organism>
<dbReference type="STRING" id="526227.Mesil_1120"/>
<dbReference type="RefSeq" id="WP_013157605.1">
    <property type="nucleotide sequence ID" value="NC_014212.1"/>
</dbReference>
<name>D7BDA7_ALLS1</name>
<dbReference type="OrthoDB" id="32603at2"/>
<dbReference type="EMBL" id="CP002042">
    <property type="protein sequence ID" value="ADH63025.1"/>
    <property type="molecule type" value="Genomic_DNA"/>
</dbReference>
<dbReference type="Proteomes" id="UP000001916">
    <property type="component" value="Chromosome"/>
</dbReference>
<evidence type="ECO:0000313" key="2">
    <source>
        <dbReference type="Proteomes" id="UP000001916"/>
    </source>
</evidence>
<sequence length="101" mass="11310">MKEFKVVAFWIRPKDEQGLPGAESLLEALLHTFYQSFPEYEGCLGAFPAPRGPHGAFVYVSGSCNGLLPGAGEYLQYLLAQTFPQAEVRWYGRPWGLGDRR</sequence>
<keyword evidence="2" id="KW-1185">Reference proteome</keyword>